<evidence type="ECO:0000313" key="3">
    <source>
        <dbReference type="EnsemblMetazoa" id="CPIJ003542-PA"/>
    </source>
</evidence>
<dbReference type="EnsemblMetazoa" id="CPIJ003542-RA">
    <property type="protein sequence ID" value="CPIJ003542-PA"/>
    <property type="gene ID" value="CPIJ003542"/>
</dbReference>
<dbReference type="InParanoid" id="B0W8W7"/>
<name>B0W8W7_CULQU</name>
<reference evidence="3" key="2">
    <citation type="submission" date="2021-02" db="UniProtKB">
        <authorList>
            <consortium name="EnsemblMetazoa"/>
        </authorList>
    </citation>
    <scope>IDENTIFICATION</scope>
    <source>
        <strain evidence="3">JHB</strain>
    </source>
</reference>
<dbReference type="VEuPathDB" id="VectorBase:CPIJ003542"/>
<gene>
    <name evidence="3" type="primary">6034916</name>
    <name evidence="2" type="ORF">CpipJ_CPIJ003542</name>
</gene>
<dbReference type="Proteomes" id="UP000002320">
    <property type="component" value="Unassembled WGS sequence"/>
</dbReference>
<proteinExistence type="predicted"/>
<dbReference type="HOGENOM" id="CLU_1490451_0_0_1"/>
<evidence type="ECO:0000256" key="1">
    <source>
        <dbReference type="SAM" id="MobiDB-lite"/>
    </source>
</evidence>
<evidence type="ECO:0000313" key="4">
    <source>
        <dbReference type="Proteomes" id="UP000002320"/>
    </source>
</evidence>
<dbReference type="KEGG" id="cqu:CpipJ_CPIJ003542"/>
<organism>
    <name type="scientific">Culex quinquefasciatus</name>
    <name type="common">Southern house mosquito</name>
    <name type="synonym">Culex pungens</name>
    <dbReference type="NCBI Taxonomy" id="7176"/>
    <lineage>
        <taxon>Eukaryota</taxon>
        <taxon>Metazoa</taxon>
        <taxon>Ecdysozoa</taxon>
        <taxon>Arthropoda</taxon>
        <taxon>Hexapoda</taxon>
        <taxon>Insecta</taxon>
        <taxon>Pterygota</taxon>
        <taxon>Neoptera</taxon>
        <taxon>Endopterygota</taxon>
        <taxon>Diptera</taxon>
        <taxon>Nematocera</taxon>
        <taxon>Culicoidea</taxon>
        <taxon>Culicidae</taxon>
        <taxon>Culicinae</taxon>
        <taxon>Culicini</taxon>
        <taxon>Culex</taxon>
        <taxon>Culex</taxon>
    </lineage>
</organism>
<dbReference type="EMBL" id="DS231860">
    <property type="protein sequence ID" value="EDS39346.1"/>
    <property type="molecule type" value="Genomic_DNA"/>
</dbReference>
<protein>
    <submittedName>
        <fullName evidence="2 3">Uncharacterized protein</fullName>
    </submittedName>
</protein>
<reference evidence="2" key="1">
    <citation type="submission" date="2007-03" db="EMBL/GenBank/DDBJ databases">
        <title>Annotation of Culex pipiens quinquefasciatus.</title>
        <authorList>
            <consortium name="The Broad Institute Genome Sequencing Platform"/>
            <person name="Atkinson P.W."/>
            <person name="Hemingway J."/>
            <person name="Christensen B.M."/>
            <person name="Higgs S."/>
            <person name="Kodira C."/>
            <person name="Hannick L."/>
            <person name="Megy K."/>
            <person name="O'Leary S."/>
            <person name="Pearson M."/>
            <person name="Haas B.J."/>
            <person name="Mauceli E."/>
            <person name="Wortman J.R."/>
            <person name="Lee N.H."/>
            <person name="Guigo R."/>
            <person name="Stanke M."/>
            <person name="Alvarado L."/>
            <person name="Amedeo P."/>
            <person name="Antoine C.H."/>
            <person name="Arensburger P."/>
            <person name="Bidwell S.L."/>
            <person name="Crawford M."/>
            <person name="Camaro F."/>
            <person name="Devon K."/>
            <person name="Engels R."/>
            <person name="Hammond M."/>
            <person name="Howarth C."/>
            <person name="Koehrsen M."/>
            <person name="Lawson D."/>
            <person name="Montgomery P."/>
            <person name="Nene V."/>
            <person name="Nusbaum C."/>
            <person name="Puiu D."/>
            <person name="Romero-Severson J."/>
            <person name="Severson D.W."/>
            <person name="Shumway M."/>
            <person name="Sisk P."/>
            <person name="Stolte C."/>
            <person name="Zeng Q."/>
            <person name="Eisenstadt E."/>
            <person name="Fraser-Liggett C."/>
            <person name="Strausberg R."/>
            <person name="Galagan J."/>
            <person name="Birren B."/>
            <person name="Collins F.H."/>
        </authorList>
    </citation>
    <scope>NUCLEOTIDE SEQUENCE [LARGE SCALE GENOMIC DNA]</scope>
    <source>
        <strain evidence="2">JHB</strain>
    </source>
</reference>
<accession>B0W8W7</accession>
<evidence type="ECO:0000313" key="2">
    <source>
        <dbReference type="EMBL" id="EDS39346.1"/>
    </source>
</evidence>
<keyword evidence="4" id="KW-1185">Reference proteome</keyword>
<dbReference type="AlphaFoldDB" id="B0W8W7"/>
<dbReference type="OrthoDB" id="7744106at2759"/>
<feature type="region of interest" description="Disordered" evidence="1">
    <location>
        <begin position="29"/>
        <end position="52"/>
    </location>
</feature>
<sequence>MASDEKFKKFLKSGTFSRWTQKYQTREAEFTTRETAGSVSSGQPVPEPAHVDVPGFEFEADQADVSGPEFLDQNEESDFDLEYWSPEEYSSDEDQEGQFYEDVQSEMEEEHAQPESLTTFMRNWSLEFNIPHQALQPLLQRLHQIDSSLPESPRRLLQTPRTKATIVEIEGGKYWHQGFGK</sequence>
<dbReference type="VEuPathDB" id="VectorBase:CQUJHB000743"/>